<dbReference type="AlphaFoldDB" id="A0A2W7QY96"/>
<sequence length="539" mass="60201">MNSKGNSKLASEMRSVNTSVSSDFLGQRKSISFRKALLVFSVLVFTTTFSFAQQALKPASIFSDHMVLQREQAVPVWGMASPNEEITVTFAGQTKGAIADKTGKWMVKLDPLTTSTEGREMLIRGKTKVVFSDILVGEVWICSGQSNMQFSTGAVPEVKGLIPFMENIRSFEVGRTVSIDESEDVIGEWSTKPPSSAVAFGFAFFLEELSDIPVGIIHSSWGSSSIEAWMPRDMGDELPYFKEIMDEFDADKATQERIAQILSSPTKWSNQDDIFLRRQPNILYNAMIKPLAPFAIRGLVWYQGERNTRYLSGVPAVTEENWFHRVAGMKEYGSILKDWMLRYRKEWQNDEMNLLVVMLPGYGKGTVKTPEIDPEDPTEESWAWMRESQLQILDLPKTAVANTIDLGDKTNIHPTDKLPVGQRLALLAAVTALGQDRVAMGPMLQDVEVKGKKLIVHFSNAKGLKTSNGKAPMGFWLADKSGEWKRAEAKLEGETVVLSSEDISSPMFIRYAFAGMPSVNLVNELELPAYPFRTDTFEP</sequence>
<evidence type="ECO:0000313" key="1">
    <source>
        <dbReference type="EMBL" id="PZX51010.1"/>
    </source>
</evidence>
<keyword evidence="2" id="KW-1185">Reference proteome</keyword>
<dbReference type="PANTHER" id="PTHR22901:SF0">
    <property type="entry name" value="SIALATE O-ACETYLESTERASE"/>
    <property type="match status" value="1"/>
</dbReference>
<name>A0A2W7QY96_9BACT</name>
<dbReference type="GO" id="GO:0005975">
    <property type="term" value="P:carbohydrate metabolic process"/>
    <property type="evidence" value="ECO:0007669"/>
    <property type="project" value="TreeGrafter"/>
</dbReference>
<dbReference type="InterPro" id="IPR036514">
    <property type="entry name" value="SGNH_hydro_sf"/>
</dbReference>
<dbReference type="EMBL" id="QKZT01000010">
    <property type="protein sequence ID" value="PZX51010.1"/>
    <property type="molecule type" value="Genomic_DNA"/>
</dbReference>
<accession>A0A2W7QY96</accession>
<gene>
    <name evidence="1" type="ORF">LV85_02553</name>
</gene>
<evidence type="ECO:0000313" key="2">
    <source>
        <dbReference type="Proteomes" id="UP000248882"/>
    </source>
</evidence>
<proteinExistence type="predicted"/>
<dbReference type="SUPFAM" id="SSF52266">
    <property type="entry name" value="SGNH hydrolase"/>
    <property type="match status" value="1"/>
</dbReference>
<dbReference type="PANTHER" id="PTHR22901">
    <property type="entry name" value="SIALATE O-ACETYLESTERASE"/>
    <property type="match status" value="1"/>
</dbReference>
<organism evidence="1 2">
    <name type="scientific">Algoriphagus chordae</name>
    <dbReference type="NCBI Taxonomy" id="237019"/>
    <lineage>
        <taxon>Bacteria</taxon>
        <taxon>Pseudomonadati</taxon>
        <taxon>Bacteroidota</taxon>
        <taxon>Cytophagia</taxon>
        <taxon>Cytophagales</taxon>
        <taxon>Cyclobacteriaceae</taxon>
        <taxon>Algoriphagus</taxon>
    </lineage>
</organism>
<dbReference type="GO" id="GO:0001681">
    <property type="term" value="F:sialate O-acetylesterase activity"/>
    <property type="evidence" value="ECO:0007669"/>
    <property type="project" value="InterPro"/>
</dbReference>
<dbReference type="Gene3D" id="3.40.50.1110">
    <property type="entry name" value="SGNH hydrolase"/>
    <property type="match status" value="1"/>
</dbReference>
<dbReference type="Proteomes" id="UP000248882">
    <property type="component" value="Unassembled WGS sequence"/>
</dbReference>
<dbReference type="InterPro" id="IPR039329">
    <property type="entry name" value="SIAE"/>
</dbReference>
<reference evidence="1 2" key="1">
    <citation type="submission" date="2018-06" db="EMBL/GenBank/DDBJ databases">
        <title>Genomic Encyclopedia of Archaeal and Bacterial Type Strains, Phase II (KMG-II): from individual species to whole genera.</title>
        <authorList>
            <person name="Goeker M."/>
        </authorList>
    </citation>
    <scope>NUCLEOTIDE SEQUENCE [LARGE SCALE GENOMIC DNA]</scope>
    <source>
        <strain evidence="1 2">DSM 19830</strain>
    </source>
</reference>
<protein>
    <submittedName>
        <fullName evidence="1">Sialate O-acetylesterase</fullName>
    </submittedName>
</protein>
<comment type="caution">
    <text evidence="1">The sequence shown here is derived from an EMBL/GenBank/DDBJ whole genome shotgun (WGS) entry which is preliminary data.</text>
</comment>